<dbReference type="SUPFAM" id="SSF49785">
    <property type="entry name" value="Galactose-binding domain-like"/>
    <property type="match status" value="1"/>
</dbReference>
<dbReference type="Gene3D" id="2.60.120.430">
    <property type="entry name" value="Galactose-binding lectin"/>
    <property type="match status" value="1"/>
</dbReference>
<evidence type="ECO:0000313" key="3">
    <source>
        <dbReference type="EMBL" id="MCC2209938.1"/>
    </source>
</evidence>
<protein>
    <submittedName>
        <fullName evidence="3">InlB B-repeat-containing protein</fullName>
    </submittedName>
</protein>
<dbReference type="RefSeq" id="WP_308455976.1">
    <property type="nucleotide sequence ID" value="NZ_JAJEQM010000003.1"/>
</dbReference>
<evidence type="ECO:0000256" key="2">
    <source>
        <dbReference type="SAM" id="SignalP"/>
    </source>
</evidence>
<dbReference type="Gene3D" id="3.40.50.1110">
    <property type="entry name" value="SGNH hydrolase"/>
    <property type="match status" value="1"/>
</dbReference>
<keyword evidence="4" id="KW-1185">Reference proteome</keyword>
<dbReference type="InterPro" id="IPR036514">
    <property type="entry name" value="SGNH_hydro_sf"/>
</dbReference>
<dbReference type="GO" id="GO:0030313">
    <property type="term" value="C:cell envelope"/>
    <property type="evidence" value="ECO:0007669"/>
    <property type="project" value="UniProtKB-SubCell"/>
</dbReference>
<dbReference type="SUPFAM" id="SSF52266">
    <property type="entry name" value="SGNH hydrolase"/>
    <property type="match status" value="1"/>
</dbReference>
<comment type="caution">
    <text evidence="3">The sequence shown here is derived from an EMBL/GenBank/DDBJ whole genome shotgun (WGS) entry which is preliminary data.</text>
</comment>
<feature type="signal peptide" evidence="2">
    <location>
        <begin position="1"/>
        <end position="29"/>
    </location>
</feature>
<gene>
    <name evidence="3" type="ORF">LKE05_03885</name>
</gene>
<evidence type="ECO:0000256" key="1">
    <source>
        <dbReference type="ARBA" id="ARBA00004196"/>
    </source>
</evidence>
<dbReference type="Pfam" id="PF09479">
    <property type="entry name" value="Flg_new"/>
    <property type="match status" value="1"/>
</dbReference>
<dbReference type="InterPro" id="IPR042229">
    <property type="entry name" value="Listeria/Bacterioides_rpt_sf"/>
</dbReference>
<evidence type="ECO:0000313" key="4">
    <source>
        <dbReference type="Proteomes" id="UP001198242"/>
    </source>
</evidence>
<proteinExistence type="predicted"/>
<accession>A0AAE3DXP6</accession>
<dbReference type="Gene3D" id="2.60.40.4270">
    <property type="entry name" value="Listeria-Bacteroides repeat domain"/>
    <property type="match status" value="1"/>
</dbReference>
<sequence length="1313" mass="144124">MKNKLKRILGVITAISLLLQMSFVITSNAAEYFSLDFESATDTMGWTSANAPGDMSIATDEDNSINKYFKFANTNGSGTRNAYYTFDSDAQTTENGKAVIEFDFYMTNTGNENINQLVLLDSAAGNPKGNANYSGNNYIFSFTQPKNSDKLIINNLDGSKETYTTTDWTNKSGWTHAKAIMDFTEHNVTITLSSHDGETVYFDNKVPMGTTDLKIGKLLICEARKNTVTFGIDNILVRSYDSSLDAGNTYYKVTYDVKGEKSEETVKENTSPLNIPDLTNYGYIFKGWQVNDDTENLIDDLKEYKITTDTKFTAIYEKDTEYIEPIISAEIKGNQIMTFGDSPDIAAENKYTLTLTGQNGTIITADTIDSRIDDFNIEWDIDGFKTVNDTDKYCDSYGEFAEHTNTATEVLFMLRQCDFNFYGKLNATVTYNGETIEASMYVAATGDKSMADNQILPEAGYPSDFDEYPDSLVGYTTLKDTYGGNDIMVGGWGMSGSDSGDAVIMKEENNKFLRINCPTSSKSHMFTNSINTPQKQIIFEQNIRFNGNGCITLTSKQPYWTDKEGYTTPVTLEFDGTTIKLNGIAIKNNDIDVTVNKGKWYKIVLSADKTTESCFVKVYDLNGQFVGETDSIAWTENSEPTYYSIGFANKQTGTVDFDAYRAYYPAADISTYTLNISQETLSIPNKDTATLSASVKSKEGYNITGAAEWSILEDDMQDIIITPDVVDSHKATITLGEGASAGEATVQVNIGGYTKTIKLNITDSAESIKFTSSQGSLAIPLDEKSVNTAKYSAAVINGDGMDLNRNVSLGIYDKNNVNKYNLPDGISFDASAGTISVTSAAVPCVFTVRATGESSDGKILSRSVKVTVHGLSFDFGSGADESVTEGYTDINPLTTYTVSRGYGIEGSVKAEGTPSIDNAESDYLSGDFTFKAKVTKGKHYRVKIAFSGDLVSEYVSEALSGHERTLAAEGTTHTGYTVKTEEITEQVYDIPVVDDVMDLKFSGARVAYISIEKVEKTAAEKPNIWSVGDSTIGNSGSYAYNLARDQANYPEFTALADYHNNGKGSRNLKTYYTQGWLDNILINIRPGDIVTIGNMGTNPGGMSGTQFKAPLDYYVDACLAMGAKVILTSYTPHGCVEGYEYVYDKTTHTFHGCREDAYDSLGIRVIYEERKDDPDILGFIDIGLNADNAFNEYVADYAKNGYENEDAAAKAIMDCFGDHNHYGNGGRSQLAGDLMLNGYGTAPGIVSELVRVLTESTNKPCVKIEAEYDDNGTLVNLTTTPAKVSEAQKAERSKNSLITYWYSFENMRPVISE</sequence>
<dbReference type="InterPro" id="IPR008979">
    <property type="entry name" value="Galactose-bd-like_sf"/>
</dbReference>
<organism evidence="3 4">
    <name type="scientific">Hominilimicola fabiformis</name>
    <dbReference type="NCBI Taxonomy" id="2885356"/>
    <lineage>
        <taxon>Bacteria</taxon>
        <taxon>Bacillati</taxon>
        <taxon>Bacillota</taxon>
        <taxon>Clostridia</taxon>
        <taxon>Eubacteriales</taxon>
        <taxon>Oscillospiraceae</taxon>
        <taxon>Hominilimicola</taxon>
    </lineage>
</organism>
<name>A0AAE3DXP6_9FIRM</name>
<dbReference type="Proteomes" id="UP001198242">
    <property type="component" value="Unassembled WGS sequence"/>
</dbReference>
<keyword evidence="2" id="KW-0732">Signal</keyword>
<feature type="chain" id="PRO_5042035817" evidence="2">
    <location>
        <begin position="30"/>
        <end position="1313"/>
    </location>
</feature>
<dbReference type="InterPro" id="IPR013378">
    <property type="entry name" value="InlB-like_B-rpt"/>
</dbReference>
<comment type="subcellular location">
    <subcellularLocation>
        <location evidence="1">Cell envelope</location>
    </subcellularLocation>
</comment>
<dbReference type="EMBL" id="JAJEQM010000003">
    <property type="protein sequence ID" value="MCC2209938.1"/>
    <property type="molecule type" value="Genomic_DNA"/>
</dbReference>
<reference evidence="3 4" key="1">
    <citation type="submission" date="2021-10" db="EMBL/GenBank/DDBJ databases">
        <title>Anaerobic single-cell dispensing facilitates the cultivation of human gut bacteria.</title>
        <authorList>
            <person name="Afrizal A."/>
        </authorList>
    </citation>
    <scope>NUCLEOTIDE SEQUENCE [LARGE SCALE GENOMIC DNA]</scope>
    <source>
        <strain evidence="3 4">CLA-AA-H232</strain>
    </source>
</reference>